<dbReference type="OrthoDB" id="4301003at2"/>
<dbReference type="Gene3D" id="3.30.1360.200">
    <property type="match status" value="1"/>
</dbReference>
<gene>
    <name evidence="3" type="ORF">E4099_20860</name>
</gene>
<dbReference type="EMBL" id="SRID01000215">
    <property type="protein sequence ID" value="TGB01786.1"/>
    <property type="molecule type" value="Genomic_DNA"/>
</dbReference>
<dbReference type="Pfam" id="PF22599">
    <property type="entry name" value="SecDF_P1_head"/>
    <property type="match status" value="1"/>
</dbReference>
<sequence length="194" mass="19559">MGDPVRITGLRATALALSLGLPALAGCGGGGEAFDRPIEAGSPAGGSAGDPARPMTGPPLRFLPVTAVAPGACADGAGYTLRTSSDTTCLTTTEEDGMRVTRLVTAKSGLDPVNTQGGWKVEIELADRDATAFAELTRELATRTPPTNQLAIVRGDRALSAPAVPSAITGGKLEITGSFDRSEAEGLARDLGGA</sequence>
<feature type="signal peptide" evidence="1">
    <location>
        <begin position="1"/>
        <end position="25"/>
    </location>
</feature>
<keyword evidence="1" id="KW-0732">Signal</keyword>
<dbReference type="Proteomes" id="UP000297948">
    <property type="component" value="Unassembled WGS sequence"/>
</dbReference>
<evidence type="ECO:0000259" key="2">
    <source>
        <dbReference type="Pfam" id="PF22599"/>
    </source>
</evidence>
<accession>A0A4Z0GXD0</accession>
<keyword evidence="4" id="KW-1185">Reference proteome</keyword>
<feature type="chain" id="PRO_5039411333" description="SecDF P1 head subdomain domain-containing protein" evidence="1">
    <location>
        <begin position="26"/>
        <end position="194"/>
    </location>
</feature>
<dbReference type="AlphaFoldDB" id="A0A4Z0GXD0"/>
<proteinExistence type="predicted"/>
<dbReference type="InterPro" id="IPR054384">
    <property type="entry name" value="SecDF_P1_head"/>
</dbReference>
<organism evidence="3 4">
    <name type="scientific">Streptomyces palmae</name>
    <dbReference type="NCBI Taxonomy" id="1701085"/>
    <lineage>
        <taxon>Bacteria</taxon>
        <taxon>Bacillati</taxon>
        <taxon>Actinomycetota</taxon>
        <taxon>Actinomycetes</taxon>
        <taxon>Kitasatosporales</taxon>
        <taxon>Streptomycetaceae</taxon>
        <taxon>Streptomyces</taxon>
    </lineage>
</organism>
<reference evidence="3 4" key="1">
    <citation type="submission" date="2019-03" db="EMBL/GenBank/DDBJ databases">
        <authorList>
            <person name="Gonzalez-Pimentel J.L."/>
        </authorList>
    </citation>
    <scope>NUCLEOTIDE SEQUENCE [LARGE SCALE GENOMIC DNA]</scope>
    <source>
        <strain evidence="3 4">JCM 31289</strain>
    </source>
</reference>
<evidence type="ECO:0000256" key="1">
    <source>
        <dbReference type="SAM" id="SignalP"/>
    </source>
</evidence>
<protein>
    <recommendedName>
        <fullName evidence="2">SecDF P1 head subdomain domain-containing protein</fullName>
    </recommendedName>
</protein>
<dbReference type="PROSITE" id="PS51257">
    <property type="entry name" value="PROKAR_LIPOPROTEIN"/>
    <property type="match status" value="1"/>
</dbReference>
<dbReference type="RefSeq" id="WP_135340616.1">
    <property type="nucleotide sequence ID" value="NZ_JBHLTX010000045.1"/>
</dbReference>
<comment type="caution">
    <text evidence="3">The sequence shown here is derived from an EMBL/GenBank/DDBJ whole genome shotgun (WGS) entry which is preliminary data.</text>
</comment>
<feature type="domain" description="SecDF P1 head subdomain" evidence="2">
    <location>
        <begin position="98"/>
        <end position="190"/>
    </location>
</feature>
<evidence type="ECO:0000313" key="4">
    <source>
        <dbReference type="Proteomes" id="UP000297948"/>
    </source>
</evidence>
<evidence type="ECO:0000313" key="3">
    <source>
        <dbReference type="EMBL" id="TGB01786.1"/>
    </source>
</evidence>
<name>A0A4Z0GXD0_9ACTN</name>